<keyword evidence="1" id="KW-0812">Transmembrane</keyword>
<dbReference type="EMBL" id="BMPI01000037">
    <property type="protein sequence ID" value="GGM55185.1"/>
    <property type="molecule type" value="Genomic_DNA"/>
</dbReference>
<keyword evidence="1" id="KW-1133">Transmembrane helix</keyword>
<reference evidence="2" key="2">
    <citation type="submission" date="2020-09" db="EMBL/GenBank/DDBJ databases">
        <authorList>
            <person name="Sun Q."/>
            <person name="Ohkuma M."/>
        </authorList>
    </citation>
    <scope>NUCLEOTIDE SEQUENCE</scope>
    <source>
        <strain evidence="2">JCM 19831</strain>
    </source>
</reference>
<keyword evidence="1" id="KW-0472">Membrane</keyword>
<organism evidence="2 3">
    <name type="scientific">Dactylosporangium sucinum</name>
    <dbReference type="NCBI Taxonomy" id="1424081"/>
    <lineage>
        <taxon>Bacteria</taxon>
        <taxon>Bacillati</taxon>
        <taxon>Actinomycetota</taxon>
        <taxon>Actinomycetes</taxon>
        <taxon>Micromonosporales</taxon>
        <taxon>Micromonosporaceae</taxon>
        <taxon>Dactylosporangium</taxon>
    </lineage>
</organism>
<feature type="transmembrane region" description="Helical" evidence="1">
    <location>
        <begin position="6"/>
        <end position="22"/>
    </location>
</feature>
<name>A0A917U3C2_9ACTN</name>
<comment type="caution">
    <text evidence="2">The sequence shown here is derived from an EMBL/GenBank/DDBJ whole genome shotgun (WGS) entry which is preliminary data.</text>
</comment>
<proteinExistence type="predicted"/>
<dbReference type="Proteomes" id="UP000642070">
    <property type="component" value="Unassembled WGS sequence"/>
</dbReference>
<evidence type="ECO:0000313" key="2">
    <source>
        <dbReference type="EMBL" id="GGM55185.1"/>
    </source>
</evidence>
<evidence type="ECO:0000256" key="1">
    <source>
        <dbReference type="SAM" id="Phobius"/>
    </source>
</evidence>
<keyword evidence="3" id="KW-1185">Reference proteome</keyword>
<accession>A0A917U3C2</accession>
<sequence length="98" mass="10821">MWSPLPGLTVVAWVGTFVVMLATPRHRYGNRWAWFWLFTVGQVGAPLYLLLETRPLWRDRAWSDRTPANPVGGGVGCLWSILLPIAASLVLFAGTALG</sequence>
<dbReference type="RefSeq" id="WP_190253909.1">
    <property type="nucleotide sequence ID" value="NZ_BMPI01000037.1"/>
</dbReference>
<dbReference type="AlphaFoldDB" id="A0A917U3C2"/>
<evidence type="ECO:0000313" key="3">
    <source>
        <dbReference type="Proteomes" id="UP000642070"/>
    </source>
</evidence>
<feature type="transmembrane region" description="Helical" evidence="1">
    <location>
        <begin position="34"/>
        <end position="51"/>
    </location>
</feature>
<reference evidence="2" key="1">
    <citation type="journal article" date="2014" name="Int. J. Syst. Evol. Microbiol.">
        <title>Complete genome sequence of Corynebacterium casei LMG S-19264T (=DSM 44701T), isolated from a smear-ripened cheese.</title>
        <authorList>
            <consortium name="US DOE Joint Genome Institute (JGI-PGF)"/>
            <person name="Walter F."/>
            <person name="Albersmeier A."/>
            <person name="Kalinowski J."/>
            <person name="Ruckert C."/>
        </authorList>
    </citation>
    <scope>NUCLEOTIDE SEQUENCE</scope>
    <source>
        <strain evidence="2">JCM 19831</strain>
    </source>
</reference>
<feature type="transmembrane region" description="Helical" evidence="1">
    <location>
        <begin position="71"/>
        <end position="97"/>
    </location>
</feature>
<gene>
    <name evidence="2" type="ORF">GCM10007977_066090</name>
</gene>
<protein>
    <submittedName>
        <fullName evidence="2">Uncharacterized protein</fullName>
    </submittedName>
</protein>